<comment type="caution">
    <text evidence="1">The sequence shown here is derived from an EMBL/GenBank/DDBJ whole genome shotgun (WGS) entry which is preliminary data.</text>
</comment>
<dbReference type="Proteomes" id="UP001060085">
    <property type="component" value="Linkage Group LG03"/>
</dbReference>
<accession>A0ACC0BF33</accession>
<protein>
    <submittedName>
        <fullName evidence="1">Uncharacterized protein</fullName>
    </submittedName>
</protein>
<keyword evidence="2" id="KW-1185">Reference proteome</keyword>
<dbReference type="EMBL" id="CM044703">
    <property type="protein sequence ID" value="KAI5671223.1"/>
    <property type="molecule type" value="Genomic_DNA"/>
</dbReference>
<gene>
    <name evidence="1" type="ORF">M9H77_11587</name>
</gene>
<evidence type="ECO:0000313" key="2">
    <source>
        <dbReference type="Proteomes" id="UP001060085"/>
    </source>
</evidence>
<proteinExistence type="predicted"/>
<evidence type="ECO:0000313" key="1">
    <source>
        <dbReference type="EMBL" id="KAI5671223.1"/>
    </source>
</evidence>
<sequence>MNKGGLTLGLRGARGLQGRLQAIQDKRQEAVTLTLTSEVAPEQRKWGVPECATHCPIFGKDFTRIILSKKCEENSKLIELSSSNNRNANNEDNCKELRVEVEFSDDIVSDPKSIHFCAVLDLVVREMDDRFTKTNLKLLICRTCLDPRCDNLYSFTKSTTIGLIHRFKAVRANTFIDQNLVARGGGSQD</sequence>
<name>A0ACC0BF33_CATRO</name>
<organism evidence="1 2">
    <name type="scientific">Catharanthus roseus</name>
    <name type="common">Madagascar periwinkle</name>
    <name type="synonym">Vinca rosea</name>
    <dbReference type="NCBI Taxonomy" id="4058"/>
    <lineage>
        <taxon>Eukaryota</taxon>
        <taxon>Viridiplantae</taxon>
        <taxon>Streptophyta</taxon>
        <taxon>Embryophyta</taxon>
        <taxon>Tracheophyta</taxon>
        <taxon>Spermatophyta</taxon>
        <taxon>Magnoliopsida</taxon>
        <taxon>eudicotyledons</taxon>
        <taxon>Gunneridae</taxon>
        <taxon>Pentapetalae</taxon>
        <taxon>asterids</taxon>
        <taxon>lamiids</taxon>
        <taxon>Gentianales</taxon>
        <taxon>Apocynaceae</taxon>
        <taxon>Rauvolfioideae</taxon>
        <taxon>Vinceae</taxon>
        <taxon>Catharanthinae</taxon>
        <taxon>Catharanthus</taxon>
    </lineage>
</organism>
<reference evidence="2" key="1">
    <citation type="journal article" date="2023" name="Nat. Plants">
        <title>Single-cell RNA sequencing provides a high-resolution roadmap for understanding the multicellular compartmentation of specialized metabolism.</title>
        <authorList>
            <person name="Sun S."/>
            <person name="Shen X."/>
            <person name="Li Y."/>
            <person name="Li Y."/>
            <person name="Wang S."/>
            <person name="Li R."/>
            <person name="Zhang H."/>
            <person name="Shen G."/>
            <person name="Guo B."/>
            <person name="Wei J."/>
            <person name="Xu J."/>
            <person name="St-Pierre B."/>
            <person name="Chen S."/>
            <person name="Sun C."/>
        </authorList>
    </citation>
    <scope>NUCLEOTIDE SEQUENCE [LARGE SCALE GENOMIC DNA]</scope>
</reference>